<keyword evidence="3" id="KW-0808">Transferase</keyword>
<organism evidence="9 10">
    <name type="scientific">Acuticoccus sediminis</name>
    <dbReference type="NCBI Taxonomy" id="2184697"/>
    <lineage>
        <taxon>Bacteria</taxon>
        <taxon>Pseudomonadati</taxon>
        <taxon>Pseudomonadota</taxon>
        <taxon>Alphaproteobacteria</taxon>
        <taxon>Hyphomicrobiales</taxon>
        <taxon>Amorphaceae</taxon>
        <taxon>Acuticoccus</taxon>
    </lineage>
</organism>
<keyword evidence="6 7" id="KW-0961">Cell wall biogenesis/degradation</keyword>
<accession>A0A8B2NWK6</accession>
<evidence type="ECO:0000256" key="5">
    <source>
        <dbReference type="ARBA" id="ARBA00022984"/>
    </source>
</evidence>
<dbReference type="SUPFAM" id="SSF47090">
    <property type="entry name" value="PGBD-like"/>
    <property type="match status" value="1"/>
</dbReference>
<dbReference type="Gene3D" id="1.10.101.10">
    <property type="entry name" value="PGBD-like superfamily/PGBD"/>
    <property type="match status" value="1"/>
</dbReference>
<dbReference type="InterPro" id="IPR038063">
    <property type="entry name" value="Transpep_catalytic_dom"/>
</dbReference>
<sequence>MAPGFECERATLPMTRLVRSTRLATVAALTLAVSPLALPVMAAAEVPIPRLSPVSDTTPAASVAPGADTFEAMEAPSTIEAAIEAEVSTDVWLSVAQYYEMRHYAPVWTEERAAVLRARLAEAAYDGLDPEAYAVPRRGDSLRERAREDVALTEAALRYARHAHSGRVKPTDISRIMTMDPPKLNEMRFLVRLGRADDIDKTLESVHPQQAQYQRLRAALRKALDSSVVQPPAVGSGPALKLGSTGPRVAVLRTRLDATAPAGADAEVFDDSLETAVKAWQKDSGLGADGIVGPRSLAVLDAGLGGNDVDALISNMERWRWMPRWLGMHHVYVNVPAYRIQVVDAGKATYTGRVVVGKASNPTPIFSDEIEHIVVNPYWNVPYSIAKNEMLGGIQSNPGGYMARNNYEVVFNGNVVNPNTINWNEATLRRVRIREKPGGGNALGRVKFLFPNQHAVYLHDTPSKSLFDRPTRAFSHGCVRVQNPFDFAEALLAGEPNLSGRGLEKMVGGKERWLNTQKHIPVHLAYFTREVTDSGHVVRLDDIYGFDARTQRALGL</sequence>
<evidence type="ECO:0000256" key="3">
    <source>
        <dbReference type="ARBA" id="ARBA00022679"/>
    </source>
</evidence>
<keyword evidence="4 7" id="KW-0133">Cell shape</keyword>
<dbReference type="GO" id="GO:0016740">
    <property type="term" value="F:transferase activity"/>
    <property type="evidence" value="ECO:0007669"/>
    <property type="project" value="UniProtKB-KW"/>
</dbReference>
<feature type="active site" description="Nucleophile" evidence="7">
    <location>
        <position position="478"/>
    </location>
</feature>
<comment type="similarity">
    <text evidence="2">Belongs to the YkuD family.</text>
</comment>
<comment type="caution">
    <text evidence="9">The sequence shown here is derived from an EMBL/GenBank/DDBJ whole genome shotgun (WGS) entry which is preliminary data.</text>
</comment>
<evidence type="ECO:0000256" key="1">
    <source>
        <dbReference type="ARBA" id="ARBA00004752"/>
    </source>
</evidence>
<dbReference type="InterPro" id="IPR052905">
    <property type="entry name" value="LD-transpeptidase_YkuD-like"/>
</dbReference>
<name>A0A8B2NWK6_9HYPH</name>
<dbReference type="InterPro" id="IPR005490">
    <property type="entry name" value="LD_TPept_cat_dom"/>
</dbReference>
<feature type="domain" description="L,D-TPase catalytic" evidence="8">
    <location>
        <begin position="329"/>
        <end position="508"/>
    </location>
</feature>
<gene>
    <name evidence="9" type="ORF">DLJ53_04555</name>
</gene>
<feature type="active site" description="Proton donor/acceptor" evidence="7">
    <location>
        <position position="459"/>
    </location>
</feature>
<dbReference type="Gene3D" id="2.40.440.10">
    <property type="entry name" value="L,D-transpeptidase catalytic domain-like"/>
    <property type="match status" value="1"/>
</dbReference>
<dbReference type="GO" id="GO:0008360">
    <property type="term" value="P:regulation of cell shape"/>
    <property type="evidence" value="ECO:0007669"/>
    <property type="project" value="UniProtKB-UniRule"/>
</dbReference>
<dbReference type="InterPro" id="IPR036365">
    <property type="entry name" value="PGBD-like_sf"/>
</dbReference>
<evidence type="ECO:0000313" key="9">
    <source>
        <dbReference type="EMBL" id="RAI03753.1"/>
    </source>
</evidence>
<dbReference type="GO" id="GO:0009252">
    <property type="term" value="P:peptidoglycan biosynthetic process"/>
    <property type="evidence" value="ECO:0007669"/>
    <property type="project" value="UniProtKB-UniPathway"/>
</dbReference>
<dbReference type="InterPro" id="IPR036366">
    <property type="entry name" value="PGBDSf"/>
</dbReference>
<reference evidence="9 10" key="1">
    <citation type="submission" date="2018-05" db="EMBL/GenBank/DDBJ databases">
        <title>Acuticoccus sediminis sp. nov., isolated from deep-sea sediment of Indian Ocean.</title>
        <authorList>
            <person name="Liu X."/>
            <person name="Lai Q."/>
            <person name="Du Y."/>
            <person name="Sun F."/>
            <person name="Zhang X."/>
            <person name="Wang S."/>
            <person name="Shao Z."/>
        </authorList>
    </citation>
    <scope>NUCLEOTIDE SEQUENCE [LARGE SCALE GENOMIC DNA]</scope>
    <source>
        <strain evidence="9 10">PTG4-2</strain>
    </source>
</reference>
<dbReference type="GO" id="GO:0004180">
    <property type="term" value="F:carboxypeptidase activity"/>
    <property type="evidence" value="ECO:0007669"/>
    <property type="project" value="UniProtKB-ARBA"/>
</dbReference>
<evidence type="ECO:0000256" key="2">
    <source>
        <dbReference type="ARBA" id="ARBA00005992"/>
    </source>
</evidence>
<dbReference type="InterPro" id="IPR002477">
    <property type="entry name" value="Peptidoglycan-bd-like"/>
</dbReference>
<dbReference type="Proteomes" id="UP000249590">
    <property type="component" value="Unassembled WGS sequence"/>
</dbReference>
<dbReference type="InterPro" id="IPR045380">
    <property type="entry name" value="LD_TPept_scaffold_dom"/>
</dbReference>
<dbReference type="Pfam" id="PF01471">
    <property type="entry name" value="PG_binding_1"/>
    <property type="match status" value="1"/>
</dbReference>
<evidence type="ECO:0000256" key="4">
    <source>
        <dbReference type="ARBA" id="ARBA00022960"/>
    </source>
</evidence>
<dbReference type="AlphaFoldDB" id="A0A8B2NWK6"/>
<dbReference type="Pfam" id="PF20142">
    <property type="entry name" value="Scaffold"/>
    <property type="match status" value="1"/>
</dbReference>
<keyword evidence="10" id="KW-1185">Reference proteome</keyword>
<dbReference type="PROSITE" id="PS52029">
    <property type="entry name" value="LD_TPASE"/>
    <property type="match status" value="1"/>
</dbReference>
<comment type="pathway">
    <text evidence="1 7">Cell wall biogenesis; peptidoglycan biosynthesis.</text>
</comment>
<dbReference type="CDD" id="cd16913">
    <property type="entry name" value="YkuD_like"/>
    <property type="match status" value="1"/>
</dbReference>
<keyword evidence="5 7" id="KW-0573">Peptidoglycan synthesis</keyword>
<dbReference type="PANTHER" id="PTHR41533">
    <property type="entry name" value="L,D-TRANSPEPTIDASE HI_1667-RELATED"/>
    <property type="match status" value="1"/>
</dbReference>
<proteinExistence type="inferred from homology"/>
<evidence type="ECO:0000256" key="6">
    <source>
        <dbReference type="ARBA" id="ARBA00023316"/>
    </source>
</evidence>
<evidence type="ECO:0000313" key="10">
    <source>
        <dbReference type="Proteomes" id="UP000249590"/>
    </source>
</evidence>
<evidence type="ECO:0000256" key="7">
    <source>
        <dbReference type="PROSITE-ProRule" id="PRU01373"/>
    </source>
</evidence>
<dbReference type="EMBL" id="QHHQ01000001">
    <property type="protein sequence ID" value="RAI03753.1"/>
    <property type="molecule type" value="Genomic_DNA"/>
</dbReference>
<dbReference type="SUPFAM" id="SSF141523">
    <property type="entry name" value="L,D-transpeptidase catalytic domain-like"/>
    <property type="match status" value="1"/>
</dbReference>
<evidence type="ECO:0000259" key="8">
    <source>
        <dbReference type="PROSITE" id="PS52029"/>
    </source>
</evidence>
<dbReference type="UniPathway" id="UPA00219"/>
<dbReference type="PANTHER" id="PTHR41533:SF2">
    <property type="entry name" value="BLR7131 PROTEIN"/>
    <property type="match status" value="1"/>
</dbReference>
<protein>
    <submittedName>
        <fullName evidence="9">Peptidoglycan-binding protein</fullName>
    </submittedName>
</protein>
<dbReference type="GO" id="GO:0071555">
    <property type="term" value="P:cell wall organization"/>
    <property type="evidence" value="ECO:0007669"/>
    <property type="project" value="UniProtKB-UniRule"/>
</dbReference>
<dbReference type="Pfam" id="PF03734">
    <property type="entry name" value="YkuD"/>
    <property type="match status" value="1"/>
</dbReference>